<dbReference type="GO" id="GO:0016020">
    <property type="term" value="C:membrane"/>
    <property type="evidence" value="ECO:0007669"/>
    <property type="project" value="UniProtKB-SubCell"/>
</dbReference>
<sequence length="379" mass="43246">MMCLRQFLLFLILLPFPTAPPILMILITVLMWIKLRPCIYCSVLLVIVFTSSCNTGFMSLSFPDHTTPLWIQETQQNATLPGNGTQLVLAKNETDLVYASPVPNRCWCDLNQGRLLWPVLNGYRYLDWKLHPKVKEDLKKWRIQRNTSGFPTRTEEAKPEPLLEIPVETPIADKIPEWPTSTSWWQRLSFKRATQLTAVTPSRTEAYDPQVPEDPYHEDPLMNWDGTTTDAELEMETLAPTSSSQIGAFVSPAAASWWSSWTRPRYDLRMHGIGMVVDFGLTRSEEDVKEEVMEMLDWREKQLAQRQEKAVEDEVEGFNEKSEGTSAATEPSTDTVTMVTESSTNSLDDKVADSAQSQPSRTAHWLSRFLGRRETAEEL</sequence>
<reference evidence="7" key="1">
    <citation type="submission" date="2020-07" db="EMBL/GenBank/DDBJ databases">
        <title>Draft Genome Sequence of a Deep-Sea Yeast, Naganishia (Cryptococcus) liquefaciens strain N6.</title>
        <authorList>
            <person name="Han Y.W."/>
            <person name="Kajitani R."/>
            <person name="Morimoto H."/>
            <person name="Parhat M."/>
            <person name="Tsubouchi H."/>
            <person name="Bakenova O."/>
            <person name="Ogata M."/>
            <person name="Argunhan B."/>
            <person name="Aoki R."/>
            <person name="Kajiwara S."/>
            <person name="Itoh T."/>
            <person name="Iwasaki H."/>
        </authorList>
    </citation>
    <scope>NUCLEOTIDE SEQUENCE</scope>
    <source>
        <strain evidence="7">N6</strain>
    </source>
</reference>
<evidence type="ECO:0000256" key="2">
    <source>
        <dbReference type="ARBA" id="ARBA00022692"/>
    </source>
</evidence>
<keyword evidence="4 6" id="KW-0472">Membrane</keyword>
<keyword evidence="8" id="KW-1185">Reference proteome</keyword>
<feature type="region of interest" description="Disordered" evidence="5">
    <location>
        <begin position="307"/>
        <end position="379"/>
    </location>
</feature>
<dbReference type="SMART" id="SM01396">
    <property type="entry name" value="BC10"/>
    <property type="match status" value="1"/>
</dbReference>
<keyword evidence="3 6" id="KW-1133">Transmembrane helix</keyword>
<evidence type="ECO:0000313" key="7">
    <source>
        <dbReference type="EMBL" id="GHJ86864.1"/>
    </source>
</evidence>
<evidence type="ECO:0000256" key="5">
    <source>
        <dbReference type="SAM" id="MobiDB-lite"/>
    </source>
</evidence>
<proteinExistence type="predicted"/>
<feature type="transmembrane region" description="Helical" evidence="6">
    <location>
        <begin position="7"/>
        <end position="33"/>
    </location>
</feature>
<dbReference type="EMBL" id="BLZA01000019">
    <property type="protein sequence ID" value="GHJ86864.1"/>
    <property type="molecule type" value="Genomic_DNA"/>
</dbReference>
<feature type="compositionally biased region" description="Polar residues" evidence="5">
    <location>
        <begin position="324"/>
        <end position="346"/>
    </location>
</feature>
<organism evidence="7 8">
    <name type="scientific">Naganishia liquefaciens</name>
    <dbReference type="NCBI Taxonomy" id="104408"/>
    <lineage>
        <taxon>Eukaryota</taxon>
        <taxon>Fungi</taxon>
        <taxon>Dikarya</taxon>
        <taxon>Basidiomycota</taxon>
        <taxon>Agaricomycotina</taxon>
        <taxon>Tremellomycetes</taxon>
        <taxon>Filobasidiales</taxon>
        <taxon>Filobasidiaceae</taxon>
        <taxon>Naganishia</taxon>
    </lineage>
</organism>
<accession>A0A8H3TTQ1</accession>
<gene>
    <name evidence="7" type="ORF">NliqN6_3266</name>
</gene>
<protein>
    <submittedName>
        <fullName evidence="7">Uncharacterized protein</fullName>
    </submittedName>
</protein>
<evidence type="ECO:0000256" key="4">
    <source>
        <dbReference type="ARBA" id="ARBA00023136"/>
    </source>
</evidence>
<comment type="caution">
    <text evidence="7">The sequence shown here is derived from an EMBL/GenBank/DDBJ whole genome shotgun (WGS) entry which is preliminary data.</text>
</comment>
<evidence type="ECO:0000313" key="8">
    <source>
        <dbReference type="Proteomes" id="UP000620104"/>
    </source>
</evidence>
<evidence type="ECO:0000256" key="3">
    <source>
        <dbReference type="ARBA" id="ARBA00022989"/>
    </source>
</evidence>
<dbReference type="InterPro" id="IPR009598">
    <property type="entry name" value="BCALP"/>
</dbReference>
<dbReference type="Proteomes" id="UP000620104">
    <property type="component" value="Unassembled WGS sequence"/>
</dbReference>
<evidence type="ECO:0000256" key="1">
    <source>
        <dbReference type="ARBA" id="ARBA00004370"/>
    </source>
</evidence>
<feature type="compositionally biased region" description="Basic and acidic residues" evidence="5">
    <location>
        <begin position="307"/>
        <end position="323"/>
    </location>
</feature>
<evidence type="ECO:0000256" key="6">
    <source>
        <dbReference type="SAM" id="Phobius"/>
    </source>
</evidence>
<comment type="subcellular location">
    <subcellularLocation>
        <location evidence="1">Membrane</location>
    </subcellularLocation>
</comment>
<dbReference type="PANTHER" id="PTHR13259:SF1">
    <property type="entry name" value="BLADDER CANCER-ASSOCIATED PROTEIN"/>
    <property type="match status" value="1"/>
</dbReference>
<dbReference type="OrthoDB" id="5563033at2759"/>
<dbReference type="AlphaFoldDB" id="A0A8H3TTQ1"/>
<keyword evidence="2 6" id="KW-0812">Transmembrane</keyword>
<dbReference type="PANTHER" id="PTHR13259">
    <property type="entry name" value="BLADDER CANCER 10 KD PROTEIN HOMOLOG"/>
    <property type="match status" value="1"/>
</dbReference>
<name>A0A8H3TTQ1_9TREE</name>